<dbReference type="CDD" id="cd00452">
    <property type="entry name" value="KDPG_aldolase"/>
    <property type="match status" value="1"/>
</dbReference>
<evidence type="ECO:0000313" key="6">
    <source>
        <dbReference type="EMBL" id="MFC6674101.1"/>
    </source>
</evidence>
<comment type="subunit">
    <text evidence="3">Homotrimer.</text>
</comment>
<dbReference type="InterPro" id="IPR000887">
    <property type="entry name" value="Aldlse_KDPG_KHG"/>
</dbReference>
<comment type="similarity">
    <text evidence="2">Belongs to the KHG/KDPG aldolase family.</text>
</comment>
<dbReference type="Proteomes" id="UP001596422">
    <property type="component" value="Unassembled WGS sequence"/>
</dbReference>
<dbReference type="Gene3D" id="3.20.20.70">
    <property type="entry name" value="Aldolase class I"/>
    <property type="match status" value="1"/>
</dbReference>
<comment type="caution">
    <text evidence="6">The sequence shown here is derived from an EMBL/GenBank/DDBJ whole genome shotgun (WGS) entry which is preliminary data.</text>
</comment>
<evidence type="ECO:0000313" key="7">
    <source>
        <dbReference type="Proteomes" id="UP001596422"/>
    </source>
</evidence>
<dbReference type="Pfam" id="PF01081">
    <property type="entry name" value="Aldolase"/>
    <property type="match status" value="1"/>
</dbReference>
<dbReference type="SUPFAM" id="SSF51569">
    <property type="entry name" value="Aldolase"/>
    <property type="match status" value="1"/>
</dbReference>
<gene>
    <name evidence="6" type="ORF">ACFQDL_31375</name>
</gene>
<proteinExistence type="inferred from homology"/>
<evidence type="ECO:0000256" key="2">
    <source>
        <dbReference type="ARBA" id="ARBA00006906"/>
    </source>
</evidence>
<evidence type="ECO:0000256" key="1">
    <source>
        <dbReference type="ARBA" id="ARBA00004761"/>
    </source>
</evidence>
<keyword evidence="7" id="KW-1185">Reference proteome</keyword>
<dbReference type="RefSeq" id="WP_379913750.1">
    <property type="nucleotide sequence ID" value="NZ_JBHSWE010000002.1"/>
</dbReference>
<evidence type="ECO:0000256" key="5">
    <source>
        <dbReference type="ARBA" id="ARBA00023277"/>
    </source>
</evidence>
<protein>
    <recommendedName>
        <fullName evidence="8">2-dehydro-3-deoxy-6-phosphogalactonate aldolase</fullName>
    </recommendedName>
</protein>
<keyword evidence="4" id="KW-0456">Lyase</keyword>
<organism evidence="6 7">
    <name type="scientific">Marinobacterium aestuariivivens</name>
    <dbReference type="NCBI Taxonomy" id="1698799"/>
    <lineage>
        <taxon>Bacteria</taxon>
        <taxon>Pseudomonadati</taxon>
        <taxon>Pseudomonadota</taxon>
        <taxon>Gammaproteobacteria</taxon>
        <taxon>Oceanospirillales</taxon>
        <taxon>Oceanospirillaceae</taxon>
        <taxon>Marinobacterium</taxon>
    </lineage>
</organism>
<reference evidence="7" key="1">
    <citation type="journal article" date="2019" name="Int. J. Syst. Evol. Microbiol.">
        <title>The Global Catalogue of Microorganisms (GCM) 10K type strain sequencing project: providing services to taxonomists for standard genome sequencing and annotation.</title>
        <authorList>
            <consortium name="The Broad Institute Genomics Platform"/>
            <consortium name="The Broad Institute Genome Sequencing Center for Infectious Disease"/>
            <person name="Wu L."/>
            <person name="Ma J."/>
        </authorList>
    </citation>
    <scope>NUCLEOTIDE SEQUENCE [LARGE SCALE GENOMIC DNA]</scope>
    <source>
        <strain evidence="7">NBRC 111756</strain>
    </source>
</reference>
<evidence type="ECO:0000256" key="3">
    <source>
        <dbReference type="ARBA" id="ARBA00011233"/>
    </source>
</evidence>
<comment type="pathway">
    <text evidence="1">Carbohydrate acid metabolism.</text>
</comment>
<accession>A0ABW2A985</accession>
<dbReference type="InterPro" id="IPR013785">
    <property type="entry name" value="Aldolase_TIM"/>
</dbReference>
<dbReference type="PANTHER" id="PTHR30246:SF1">
    <property type="entry name" value="2-DEHYDRO-3-DEOXY-6-PHOSPHOGALACTONATE ALDOLASE-RELATED"/>
    <property type="match status" value="1"/>
</dbReference>
<evidence type="ECO:0008006" key="8">
    <source>
        <dbReference type="Google" id="ProtNLM"/>
    </source>
</evidence>
<dbReference type="PANTHER" id="PTHR30246">
    <property type="entry name" value="2-KETO-3-DEOXY-6-PHOSPHOGLUCONATE ALDOLASE"/>
    <property type="match status" value="1"/>
</dbReference>
<sequence>MLLQALKQMPLIAILRGLRQDDAVAVSGLLLDCGFTILEVPLNSPGALDSIAAIRCHHGDRLVLGAGTVLTPRDVDDVLEAGGELIISPNCSPDVIRQTKARGMVSIPGCYTPTDCFSARRPAPIC</sequence>
<name>A0ABW2A985_9GAMM</name>
<evidence type="ECO:0000256" key="4">
    <source>
        <dbReference type="ARBA" id="ARBA00023239"/>
    </source>
</evidence>
<keyword evidence="5" id="KW-0119">Carbohydrate metabolism</keyword>
<dbReference type="EMBL" id="JBHSWE010000002">
    <property type="protein sequence ID" value="MFC6674101.1"/>
    <property type="molecule type" value="Genomic_DNA"/>
</dbReference>